<accession>A0AAN4Z1Y2</accession>
<sequence>RLDSSLYQPSGRYNSRGEFEPGDQTLEDIPDIPTEKSEQSPLSRTATESISSTSLALIDSVPDKIYGDVDDEIGAKSDKQFIGRMTLKKNKKNEAGLAFEPKEISSKPLVPRKLKITNVFGGADRKYIPPVIKKKSDRHKPVVPSFPPPLPDDSRAQLTTVTDSSKGRSSGKSRVTDRDDLLNASSLPLSVTKKSDRPSSTSSSSSAYSSSNPTPYWKLHTENSLLPSITHSPTPTTS</sequence>
<keyword evidence="3" id="KW-1185">Reference proteome</keyword>
<protein>
    <submittedName>
        <fullName evidence="2">Uncharacterized protein</fullName>
    </submittedName>
</protein>
<feature type="region of interest" description="Disordered" evidence="1">
    <location>
        <begin position="1"/>
        <end position="53"/>
    </location>
</feature>
<proteinExistence type="predicted"/>
<dbReference type="EMBL" id="BTRK01000001">
    <property type="protein sequence ID" value="GMR32341.1"/>
    <property type="molecule type" value="Genomic_DNA"/>
</dbReference>
<feature type="compositionally biased region" description="Polar residues" evidence="1">
    <location>
        <begin position="1"/>
        <end position="13"/>
    </location>
</feature>
<feature type="compositionally biased region" description="Polar residues" evidence="1">
    <location>
        <begin position="39"/>
        <end position="53"/>
    </location>
</feature>
<dbReference type="AlphaFoldDB" id="A0AAN4Z1Y2"/>
<feature type="compositionally biased region" description="Low complexity" evidence="1">
    <location>
        <begin position="198"/>
        <end position="211"/>
    </location>
</feature>
<evidence type="ECO:0000313" key="2">
    <source>
        <dbReference type="EMBL" id="GMR32341.1"/>
    </source>
</evidence>
<evidence type="ECO:0000313" key="3">
    <source>
        <dbReference type="Proteomes" id="UP001328107"/>
    </source>
</evidence>
<reference evidence="3" key="1">
    <citation type="submission" date="2022-10" db="EMBL/GenBank/DDBJ databases">
        <title>Genome assembly of Pristionchus species.</title>
        <authorList>
            <person name="Yoshida K."/>
            <person name="Sommer R.J."/>
        </authorList>
    </citation>
    <scope>NUCLEOTIDE SEQUENCE [LARGE SCALE GENOMIC DNA]</scope>
    <source>
        <strain evidence="3">RS5460</strain>
    </source>
</reference>
<gene>
    <name evidence="2" type="ORF">PMAYCL1PPCAC_02536</name>
</gene>
<feature type="non-terminal residue" evidence="2">
    <location>
        <position position="1"/>
    </location>
</feature>
<dbReference type="Proteomes" id="UP001328107">
    <property type="component" value="Unassembled WGS sequence"/>
</dbReference>
<feature type="non-terminal residue" evidence="2">
    <location>
        <position position="238"/>
    </location>
</feature>
<evidence type="ECO:0000256" key="1">
    <source>
        <dbReference type="SAM" id="MobiDB-lite"/>
    </source>
</evidence>
<feature type="region of interest" description="Disordered" evidence="1">
    <location>
        <begin position="127"/>
        <end position="238"/>
    </location>
</feature>
<name>A0AAN4Z1Y2_9BILA</name>
<comment type="caution">
    <text evidence="2">The sequence shown here is derived from an EMBL/GenBank/DDBJ whole genome shotgun (WGS) entry which is preliminary data.</text>
</comment>
<organism evidence="2 3">
    <name type="scientific">Pristionchus mayeri</name>
    <dbReference type="NCBI Taxonomy" id="1317129"/>
    <lineage>
        <taxon>Eukaryota</taxon>
        <taxon>Metazoa</taxon>
        <taxon>Ecdysozoa</taxon>
        <taxon>Nematoda</taxon>
        <taxon>Chromadorea</taxon>
        <taxon>Rhabditida</taxon>
        <taxon>Rhabditina</taxon>
        <taxon>Diplogasteromorpha</taxon>
        <taxon>Diplogasteroidea</taxon>
        <taxon>Neodiplogasteridae</taxon>
        <taxon>Pristionchus</taxon>
    </lineage>
</organism>
<feature type="compositionally biased region" description="Low complexity" evidence="1">
    <location>
        <begin position="224"/>
        <end position="238"/>
    </location>
</feature>